<proteinExistence type="predicted"/>
<comment type="caution">
    <text evidence="1">The sequence shown here is derived from an EMBL/GenBank/DDBJ whole genome shotgun (WGS) entry which is preliminary data.</text>
</comment>
<evidence type="ECO:0000313" key="2">
    <source>
        <dbReference type="Proteomes" id="UP000593562"/>
    </source>
</evidence>
<dbReference type="OrthoDB" id="1746122at2759"/>
<dbReference type="PANTHER" id="PTHR32263:SF12">
    <property type="entry name" value="INACTIVE POLY [ADP-RIBOSE] POLYMERASE SRO4-RELATED"/>
    <property type="match status" value="1"/>
</dbReference>
<dbReference type="EMBL" id="JAAARO010000001">
    <property type="protein sequence ID" value="KAF5752884.1"/>
    <property type="molecule type" value="Genomic_DNA"/>
</dbReference>
<dbReference type="InParanoid" id="A0A7J7E350"/>
<dbReference type="InterPro" id="IPR044964">
    <property type="entry name" value="RCD1/SRO1-5"/>
</dbReference>
<dbReference type="Proteomes" id="UP000593562">
    <property type="component" value="Unassembled WGS sequence"/>
</dbReference>
<sequence length="196" mass="20954">MENNSDSTPLIPITIEAAAEVMPGNCVDLDNNSFDNDDSQTASDTSVLESSIEHDALVSDGDSSAANGEKALSFGSGLTRLLQGDSVHDQIKRTFLHGLRFLEALPEVVSIDRNSFPGPIGQVKLLAFEMFAKATEERRGGDANVVYAWFPATGDEIRRILQDGSIHGSGLKIMVQIAGICTRKNPPPSCQIAAPL</sequence>
<name>A0A7J7E350_TRIWF</name>
<dbReference type="AlphaFoldDB" id="A0A7J7E350"/>
<evidence type="ECO:0000313" key="1">
    <source>
        <dbReference type="EMBL" id="KAF5752884.1"/>
    </source>
</evidence>
<gene>
    <name evidence="1" type="ORF">HS088_TW01G00802</name>
</gene>
<organism evidence="1 2">
    <name type="scientific">Tripterygium wilfordii</name>
    <name type="common">Thunder God vine</name>
    <dbReference type="NCBI Taxonomy" id="458696"/>
    <lineage>
        <taxon>Eukaryota</taxon>
        <taxon>Viridiplantae</taxon>
        <taxon>Streptophyta</taxon>
        <taxon>Embryophyta</taxon>
        <taxon>Tracheophyta</taxon>
        <taxon>Spermatophyta</taxon>
        <taxon>Magnoliopsida</taxon>
        <taxon>eudicotyledons</taxon>
        <taxon>Gunneridae</taxon>
        <taxon>Pentapetalae</taxon>
        <taxon>rosids</taxon>
        <taxon>fabids</taxon>
        <taxon>Celastrales</taxon>
        <taxon>Celastraceae</taxon>
        <taxon>Tripterygium</taxon>
    </lineage>
</organism>
<protein>
    <submittedName>
        <fullName evidence="1">Inactive poly</fullName>
    </submittedName>
</protein>
<accession>A0A7J7E350</accession>
<keyword evidence="2" id="KW-1185">Reference proteome</keyword>
<reference evidence="1 2" key="1">
    <citation type="journal article" date="2020" name="Nat. Commun.">
        <title>Genome of Tripterygium wilfordii and identification of cytochrome P450 involved in triptolide biosynthesis.</title>
        <authorList>
            <person name="Tu L."/>
            <person name="Su P."/>
            <person name="Zhang Z."/>
            <person name="Gao L."/>
            <person name="Wang J."/>
            <person name="Hu T."/>
            <person name="Zhou J."/>
            <person name="Zhang Y."/>
            <person name="Zhao Y."/>
            <person name="Liu Y."/>
            <person name="Song Y."/>
            <person name="Tong Y."/>
            <person name="Lu Y."/>
            <person name="Yang J."/>
            <person name="Xu C."/>
            <person name="Jia M."/>
            <person name="Peters R.J."/>
            <person name="Huang L."/>
            <person name="Gao W."/>
        </authorList>
    </citation>
    <scope>NUCLEOTIDE SEQUENCE [LARGE SCALE GENOMIC DNA]</scope>
    <source>
        <strain evidence="2">cv. XIE 37</strain>
        <tissue evidence="1">Leaf</tissue>
    </source>
</reference>
<dbReference type="PANTHER" id="PTHR32263">
    <property type="entry name" value="INACTIVE POLY [ADP-RIBOSE] POLYMERASE SRO4-RELATED"/>
    <property type="match status" value="1"/>
</dbReference>